<evidence type="ECO:0000313" key="3">
    <source>
        <dbReference type="Proteomes" id="UP000567179"/>
    </source>
</evidence>
<feature type="transmembrane region" description="Helical" evidence="1">
    <location>
        <begin position="28"/>
        <end position="47"/>
    </location>
</feature>
<gene>
    <name evidence="2" type="ORF">D9619_004535</name>
</gene>
<keyword evidence="3" id="KW-1185">Reference proteome</keyword>
<dbReference type="Proteomes" id="UP000567179">
    <property type="component" value="Unassembled WGS sequence"/>
</dbReference>
<keyword evidence="1" id="KW-0472">Membrane</keyword>
<dbReference type="EMBL" id="JAACJJ010000014">
    <property type="protein sequence ID" value="KAF5327735.1"/>
    <property type="molecule type" value="Genomic_DNA"/>
</dbReference>
<name>A0A8H5BQY5_9AGAR</name>
<keyword evidence="1" id="KW-1133">Transmembrane helix</keyword>
<reference evidence="2 3" key="1">
    <citation type="journal article" date="2020" name="ISME J.">
        <title>Uncovering the hidden diversity of litter-decomposition mechanisms in mushroom-forming fungi.</title>
        <authorList>
            <person name="Floudas D."/>
            <person name="Bentzer J."/>
            <person name="Ahren D."/>
            <person name="Johansson T."/>
            <person name="Persson P."/>
            <person name="Tunlid A."/>
        </authorList>
    </citation>
    <scope>NUCLEOTIDE SEQUENCE [LARGE SCALE GENOMIC DNA]</scope>
    <source>
        <strain evidence="2 3">CBS 101986</strain>
    </source>
</reference>
<comment type="caution">
    <text evidence="2">The sequence shown here is derived from an EMBL/GenBank/DDBJ whole genome shotgun (WGS) entry which is preliminary data.</text>
</comment>
<keyword evidence="1" id="KW-0812">Transmembrane</keyword>
<sequence length="178" mass="20193">MDSIISDEISTRWSCCKKELTTAWRDNYAAFLSFTMVYIWIFTGFFLHTPTAKALHEISLRPGFAICLLYQVTEKWSVWKHFLRKNPRGGDVTAGVRSVPRCGDLRVARDGGGSVYAEPVETCNEMAGILFRYSEQICRSSIIIFYLTWMRIRNLRGSAGIGPPPLLRIVEICNVTSS</sequence>
<organism evidence="2 3">
    <name type="scientific">Psilocybe cf. subviscida</name>
    <dbReference type="NCBI Taxonomy" id="2480587"/>
    <lineage>
        <taxon>Eukaryota</taxon>
        <taxon>Fungi</taxon>
        <taxon>Dikarya</taxon>
        <taxon>Basidiomycota</taxon>
        <taxon>Agaricomycotina</taxon>
        <taxon>Agaricomycetes</taxon>
        <taxon>Agaricomycetidae</taxon>
        <taxon>Agaricales</taxon>
        <taxon>Agaricineae</taxon>
        <taxon>Strophariaceae</taxon>
        <taxon>Psilocybe</taxon>
    </lineage>
</organism>
<accession>A0A8H5BQY5</accession>
<protein>
    <submittedName>
        <fullName evidence="2">Uncharacterized protein</fullName>
    </submittedName>
</protein>
<dbReference type="AlphaFoldDB" id="A0A8H5BQY5"/>
<evidence type="ECO:0000256" key="1">
    <source>
        <dbReference type="SAM" id="Phobius"/>
    </source>
</evidence>
<evidence type="ECO:0000313" key="2">
    <source>
        <dbReference type="EMBL" id="KAF5327735.1"/>
    </source>
</evidence>
<proteinExistence type="predicted"/>